<keyword evidence="2" id="KW-0808">Transferase</keyword>
<dbReference type="Proteomes" id="UP000885847">
    <property type="component" value="Unassembled WGS sequence"/>
</dbReference>
<organism evidence="2">
    <name type="scientific">candidate division WOR-3 bacterium</name>
    <dbReference type="NCBI Taxonomy" id="2052148"/>
    <lineage>
        <taxon>Bacteria</taxon>
        <taxon>Bacteria division WOR-3</taxon>
    </lineage>
</organism>
<dbReference type="PANTHER" id="PTHR43591:SF110">
    <property type="entry name" value="RHODANESE DOMAIN-CONTAINING PROTEIN"/>
    <property type="match status" value="1"/>
</dbReference>
<feature type="domain" description="Methyltransferase" evidence="1">
    <location>
        <begin position="27"/>
        <end position="117"/>
    </location>
</feature>
<protein>
    <submittedName>
        <fullName evidence="2">Class I SAM-dependent methyltransferase</fullName>
    </submittedName>
</protein>
<dbReference type="InterPro" id="IPR041698">
    <property type="entry name" value="Methyltransf_25"/>
</dbReference>
<proteinExistence type="predicted"/>
<dbReference type="GO" id="GO:0008168">
    <property type="term" value="F:methyltransferase activity"/>
    <property type="evidence" value="ECO:0007669"/>
    <property type="project" value="UniProtKB-KW"/>
</dbReference>
<dbReference type="InterPro" id="IPR029063">
    <property type="entry name" value="SAM-dependent_MTases_sf"/>
</dbReference>
<name>A0A7C0VD67_UNCW3</name>
<dbReference type="CDD" id="cd02440">
    <property type="entry name" value="AdoMet_MTases"/>
    <property type="match status" value="1"/>
</dbReference>
<dbReference type="AlphaFoldDB" id="A0A7C0VD67"/>
<feature type="non-terminal residue" evidence="2">
    <location>
        <position position="173"/>
    </location>
</feature>
<keyword evidence="2" id="KW-0489">Methyltransferase</keyword>
<dbReference type="GO" id="GO:0032259">
    <property type="term" value="P:methylation"/>
    <property type="evidence" value="ECO:0007669"/>
    <property type="project" value="UniProtKB-KW"/>
</dbReference>
<evidence type="ECO:0000259" key="1">
    <source>
        <dbReference type="Pfam" id="PF13649"/>
    </source>
</evidence>
<dbReference type="Gene3D" id="3.40.50.150">
    <property type="entry name" value="Vaccinia Virus protein VP39"/>
    <property type="match status" value="1"/>
</dbReference>
<sequence>MKDIEYEFWIDYIHKIGKKHSASFDTVLDLCCGTGNSLIPMKKYARELSGIDLSLEMLEQAKDKGLERIVNGDVRSLPFKKGFTLVYSIFDSLNYLIEEDDLLKVFKEVKRVLIDGGFFIFDMNSIEGVKYIARQKEIVEEDDEIYSVWRYKLSGDVITLYLSVFPKNEKDGD</sequence>
<dbReference type="SUPFAM" id="SSF53335">
    <property type="entry name" value="S-adenosyl-L-methionine-dependent methyltransferases"/>
    <property type="match status" value="1"/>
</dbReference>
<evidence type="ECO:0000313" key="2">
    <source>
        <dbReference type="EMBL" id="HDI83488.1"/>
    </source>
</evidence>
<reference evidence="2" key="1">
    <citation type="journal article" date="2020" name="mSystems">
        <title>Genome- and Community-Level Interaction Insights into Carbon Utilization and Element Cycling Functions of Hydrothermarchaeota in Hydrothermal Sediment.</title>
        <authorList>
            <person name="Zhou Z."/>
            <person name="Liu Y."/>
            <person name="Xu W."/>
            <person name="Pan J."/>
            <person name="Luo Z.H."/>
            <person name="Li M."/>
        </authorList>
    </citation>
    <scope>NUCLEOTIDE SEQUENCE [LARGE SCALE GENOMIC DNA]</scope>
    <source>
        <strain evidence="2">HyVt-102</strain>
    </source>
</reference>
<dbReference type="Pfam" id="PF13649">
    <property type="entry name" value="Methyltransf_25"/>
    <property type="match status" value="1"/>
</dbReference>
<dbReference type="PANTHER" id="PTHR43591">
    <property type="entry name" value="METHYLTRANSFERASE"/>
    <property type="match status" value="1"/>
</dbReference>
<comment type="caution">
    <text evidence="2">The sequence shown here is derived from an EMBL/GenBank/DDBJ whole genome shotgun (WGS) entry which is preliminary data.</text>
</comment>
<gene>
    <name evidence="2" type="ORF">ENF18_06835</name>
</gene>
<accession>A0A7C0VD67</accession>
<dbReference type="EMBL" id="DQWE01000323">
    <property type="protein sequence ID" value="HDI83488.1"/>
    <property type="molecule type" value="Genomic_DNA"/>
</dbReference>